<dbReference type="Proteomes" id="UP000317365">
    <property type="component" value="Chromosome"/>
</dbReference>
<feature type="chain" id="PRO_5021982665" evidence="1">
    <location>
        <begin position="24"/>
        <end position="245"/>
    </location>
</feature>
<dbReference type="Gene3D" id="3.40.190.10">
    <property type="entry name" value="Periplasmic binding protein-like II"/>
    <property type="match status" value="2"/>
</dbReference>
<evidence type="ECO:0000259" key="2">
    <source>
        <dbReference type="Pfam" id="PF00497"/>
    </source>
</evidence>
<feature type="domain" description="Solute-binding protein family 3/N-terminal" evidence="2">
    <location>
        <begin position="33"/>
        <end position="239"/>
    </location>
</feature>
<dbReference type="EMBL" id="CP036282">
    <property type="protein sequence ID" value="QDL52698.1"/>
    <property type="molecule type" value="Genomic_DNA"/>
</dbReference>
<evidence type="ECO:0000256" key="1">
    <source>
        <dbReference type="SAM" id="SignalP"/>
    </source>
</evidence>
<dbReference type="Pfam" id="PF00497">
    <property type="entry name" value="SBP_bac_3"/>
    <property type="match status" value="1"/>
</dbReference>
<dbReference type="AlphaFoldDB" id="A0A515EJ57"/>
<evidence type="ECO:0000313" key="4">
    <source>
        <dbReference type="Proteomes" id="UP000317365"/>
    </source>
</evidence>
<protein>
    <submittedName>
        <fullName evidence="3">Transporter substrate-binding domain-containing protein</fullName>
    </submittedName>
</protein>
<reference evidence="4" key="1">
    <citation type="submission" date="2019-02" db="EMBL/GenBank/DDBJ databases">
        <title>Complete genome sequence of Rhodoferax sp. Gr-4.</title>
        <authorList>
            <person name="Jin L."/>
        </authorList>
    </citation>
    <scope>NUCLEOTIDE SEQUENCE [LARGE SCALE GENOMIC DNA]</scope>
    <source>
        <strain evidence="4">Gr-4</strain>
    </source>
</reference>
<feature type="signal peptide" evidence="1">
    <location>
        <begin position="1"/>
        <end position="23"/>
    </location>
</feature>
<accession>A0A515EJ57</accession>
<dbReference type="SUPFAM" id="SSF53850">
    <property type="entry name" value="Periplasmic binding protein-like II"/>
    <property type="match status" value="1"/>
</dbReference>
<dbReference type="KEGG" id="rhg:EXZ61_00080"/>
<dbReference type="PANTHER" id="PTHR38834:SF3">
    <property type="entry name" value="SOLUTE-BINDING PROTEIN FAMILY 3_N-TERMINAL DOMAIN-CONTAINING PROTEIN"/>
    <property type="match status" value="1"/>
</dbReference>
<sequence>MVRHSQLLLIALVGLCGATQARAQEFVPLCLGDFAPFNSPALPNSGPMVEIAVEAFARAGITAKPTFMPWARILKVSEKAECAILGIWRNAERDRLYQYSQSILKQELGFFGLRSDNHDLNDPKVMASLVIGIQRGTYLSPSLVDKGYHFEETTDLQGSLLKLGKRRLDLVFGNRDAGQRMIQSQGELASIEWKKPGLEAKDSYLAFVNNYPGQDALIKAFDKGLNSMRIDGSLKRILQNAGISQ</sequence>
<proteinExistence type="predicted"/>
<dbReference type="PANTHER" id="PTHR38834">
    <property type="entry name" value="PERIPLASMIC SUBSTRATE BINDING PROTEIN FAMILY 3"/>
    <property type="match status" value="1"/>
</dbReference>
<evidence type="ECO:0000313" key="3">
    <source>
        <dbReference type="EMBL" id="QDL52698.1"/>
    </source>
</evidence>
<keyword evidence="4" id="KW-1185">Reference proteome</keyword>
<gene>
    <name evidence="3" type="ORF">EXZ61_00080</name>
</gene>
<keyword evidence="1" id="KW-0732">Signal</keyword>
<dbReference type="InterPro" id="IPR001638">
    <property type="entry name" value="Solute-binding_3/MltF_N"/>
</dbReference>
<organism evidence="3 4">
    <name type="scientific">Rhodoferax aquaticus</name>
    <dbReference type="NCBI Taxonomy" id="2527691"/>
    <lineage>
        <taxon>Bacteria</taxon>
        <taxon>Pseudomonadati</taxon>
        <taxon>Pseudomonadota</taxon>
        <taxon>Betaproteobacteria</taxon>
        <taxon>Burkholderiales</taxon>
        <taxon>Comamonadaceae</taxon>
        <taxon>Rhodoferax</taxon>
    </lineage>
</organism>
<reference evidence="4" key="2">
    <citation type="journal article" date="2020" name="Int. J. Syst. Evol. Microbiol.">
        <title>Genomic insights into a novel species Rhodoferax aquaticus sp. nov., isolated from freshwater.</title>
        <authorList>
            <person name="Li T."/>
            <person name="Zhuo Y."/>
            <person name="Jin C.Z."/>
            <person name="Wu X."/>
            <person name="Ko S.R."/>
            <person name="Jin F.J."/>
            <person name="Ahn C.Y."/>
            <person name="Oh H.M."/>
            <person name="Lee H.G."/>
            <person name="Jin L."/>
        </authorList>
    </citation>
    <scope>NUCLEOTIDE SEQUENCE [LARGE SCALE GENOMIC DNA]</scope>
    <source>
        <strain evidence="4">Gr-4</strain>
    </source>
</reference>
<name>A0A515EJ57_9BURK</name>